<comment type="catalytic activity">
    <reaction evidence="14 15">
        <text>sn-glycerol 3-phosphate + an acyl-CoA = a 1-acyl-sn-glycero-3-phosphate + CoA</text>
        <dbReference type="Rhea" id="RHEA:15325"/>
        <dbReference type="ChEBI" id="CHEBI:57287"/>
        <dbReference type="ChEBI" id="CHEBI:57597"/>
        <dbReference type="ChEBI" id="CHEBI:57970"/>
        <dbReference type="ChEBI" id="CHEBI:58342"/>
        <dbReference type="EC" id="2.3.1.15"/>
    </reaction>
</comment>
<keyword evidence="11 15" id="KW-0594">Phospholipid biosynthesis</keyword>
<evidence type="ECO:0000256" key="11">
    <source>
        <dbReference type="ARBA" id="ARBA00023209"/>
    </source>
</evidence>
<evidence type="ECO:0000256" key="12">
    <source>
        <dbReference type="ARBA" id="ARBA00023264"/>
    </source>
</evidence>
<dbReference type="GO" id="GO:0006631">
    <property type="term" value="P:fatty acid metabolic process"/>
    <property type="evidence" value="ECO:0007669"/>
    <property type="project" value="TreeGrafter"/>
</dbReference>
<comment type="pathway">
    <text evidence="2 15">Phospholipid metabolism; CDP-diacylglycerol biosynthesis; CDP-diacylglycerol from sn-glycerol 3-phosphate: step 1/3.</text>
</comment>
<dbReference type="PIRSF" id="PIRSF500064">
    <property type="entry name" value="GPAT"/>
    <property type="match status" value="1"/>
</dbReference>
<keyword evidence="7 15" id="KW-1003">Cell membrane</keyword>
<evidence type="ECO:0000259" key="16">
    <source>
        <dbReference type="SMART" id="SM00563"/>
    </source>
</evidence>
<keyword evidence="8 15" id="KW-0444">Lipid biosynthesis</keyword>
<dbReference type="Pfam" id="PF01553">
    <property type="entry name" value="Acyltransferase"/>
    <property type="match status" value="1"/>
</dbReference>
<evidence type="ECO:0000313" key="17">
    <source>
        <dbReference type="EMBL" id="AIY64126.1"/>
    </source>
</evidence>
<keyword evidence="10 15" id="KW-0472">Membrane</keyword>
<dbReference type="UniPathway" id="UPA00557">
    <property type="reaction ID" value="UER00612"/>
</dbReference>
<comment type="domain">
    <text evidence="15">The HXXXXD motif is essential for acyltransferase activity and may constitute the binding site for the phosphate moiety of the glycerol-3-phosphate.</text>
</comment>
<evidence type="ECO:0000256" key="9">
    <source>
        <dbReference type="ARBA" id="ARBA00022679"/>
    </source>
</evidence>
<name>A0A0A7EDJ6_9GAMM</name>
<evidence type="ECO:0000256" key="4">
    <source>
        <dbReference type="ARBA" id="ARBA00007937"/>
    </source>
</evidence>
<gene>
    <name evidence="15" type="primary">plsB</name>
    <name evidence="17" type="ORF">OM33_02380</name>
</gene>
<dbReference type="PIRSF" id="PIRSF000437">
    <property type="entry name" value="GPAT_DHAPAT"/>
    <property type="match status" value="1"/>
</dbReference>
<dbReference type="HOGENOM" id="CLU_015407_0_0_6"/>
<dbReference type="PANTHER" id="PTHR12563:SF17">
    <property type="entry name" value="DIHYDROXYACETONE PHOSPHATE ACYLTRANSFERASE"/>
    <property type="match status" value="1"/>
</dbReference>
<evidence type="ECO:0000256" key="3">
    <source>
        <dbReference type="ARBA" id="ARBA00005189"/>
    </source>
</evidence>
<feature type="short sequence motif" description="HXXXXD motif" evidence="15">
    <location>
        <begin position="307"/>
        <end position="312"/>
    </location>
</feature>
<evidence type="ECO:0000256" key="1">
    <source>
        <dbReference type="ARBA" id="ARBA00004413"/>
    </source>
</evidence>
<dbReference type="PANTHER" id="PTHR12563">
    <property type="entry name" value="GLYCEROL-3-PHOSPHATE ACYLTRANSFERASE"/>
    <property type="match status" value="1"/>
</dbReference>
<dbReference type="EMBL" id="CP009888">
    <property type="protein sequence ID" value="AIY64126.1"/>
    <property type="molecule type" value="Genomic_DNA"/>
</dbReference>
<dbReference type="SMART" id="SM00563">
    <property type="entry name" value="PlsC"/>
    <property type="match status" value="1"/>
</dbReference>
<dbReference type="STRING" id="1348114.OM33_02380"/>
<evidence type="ECO:0000256" key="6">
    <source>
        <dbReference type="ARBA" id="ARBA00013432"/>
    </source>
</evidence>
<proteinExistence type="inferred from homology"/>
<dbReference type="SUPFAM" id="SSF69593">
    <property type="entry name" value="Glycerol-3-phosphate (1)-acyltransferase"/>
    <property type="match status" value="1"/>
</dbReference>
<evidence type="ECO:0000313" key="18">
    <source>
        <dbReference type="Proteomes" id="UP000030341"/>
    </source>
</evidence>
<evidence type="ECO:0000256" key="10">
    <source>
        <dbReference type="ARBA" id="ARBA00023136"/>
    </source>
</evidence>
<keyword evidence="13 15" id="KW-0012">Acyltransferase</keyword>
<dbReference type="Proteomes" id="UP000030341">
    <property type="component" value="Chromosome 1"/>
</dbReference>
<evidence type="ECO:0000256" key="14">
    <source>
        <dbReference type="ARBA" id="ARBA00048427"/>
    </source>
</evidence>
<dbReference type="CDD" id="cd07993">
    <property type="entry name" value="LPLAT_DHAPAT-like"/>
    <property type="match status" value="1"/>
</dbReference>
<comment type="pathway">
    <text evidence="3">Lipid metabolism.</text>
</comment>
<comment type="similarity">
    <text evidence="4 15">Belongs to the GPAT/DAPAT family.</text>
</comment>
<dbReference type="EC" id="2.3.1.15" evidence="5 15"/>
<evidence type="ECO:0000256" key="7">
    <source>
        <dbReference type="ARBA" id="ARBA00022475"/>
    </source>
</evidence>
<evidence type="ECO:0000256" key="2">
    <source>
        <dbReference type="ARBA" id="ARBA00004765"/>
    </source>
</evidence>
<dbReference type="RefSeq" id="WP_038638268.1">
    <property type="nucleotide sequence ID" value="NZ_CP009888.1"/>
</dbReference>
<keyword evidence="12 15" id="KW-1208">Phospholipid metabolism</keyword>
<feature type="domain" description="Phospholipid/glycerol acyltransferase" evidence="16">
    <location>
        <begin position="302"/>
        <end position="429"/>
    </location>
</feature>
<dbReference type="AlphaFoldDB" id="A0A0A7EDJ6"/>
<dbReference type="eggNOG" id="COG2937">
    <property type="taxonomic scope" value="Bacteria"/>
</dbReference>
<reference evidence="17 18" key="1">
    <citation type="submission" date="2014-11" db="EMBL/GenBank/DDBJ databases">
        <title>Complete Genome Sequence of Pseudoalteromonas sp. Strain OCN003 Isolated from Kaneohe Bay, Oahu, Hawaii.</title>
        <authorList>
            <person name="Beurmann S."/>
            <person name="Videau P."/>
            <person name="Ushijima B."/>
            <person name="Smith A.M."/>
            <person name="Aeby G.S."/>
            <person name="Callahan S.M."/>
            <person name="Belcaid M."/>
        </authorList>
    </citation>
    <scope>NUCLEOTIDE SEQUENCE [LARGE SCALE GENOMIC DNA]</scope>
    <source>
        <strain evidence="17 18">OCN003</strain>
    </source>
</reference>
<sequence length="803" mass="90040">MNLVSAVIQLFANAMNKLFVRSKIVPEHPLDNLGIDANKPTVYITLLNSFADAAALQTTCKKLGLPDPQINQQIGEHQVPRYIPIHHRSPLIGSVKKESPALSISENIFNALKQSDVDDLQVIPVTILWGRNPGKEKPGLGTILSSSLTPSWLRKLFVVLLSGRDNLIRFSRPLQLSELTGKKQSSDLPHKLIRVARVHFKRQKLAALGPKLPSRDQLYQGLLASASVKAAIEEEAKSKNISIAEARQNAIKLVDEIAANYNESMIGVLERILTWLWTKLYNGIEVNNPERIQELTDKGHEIIYMPCHRSHMDYLLLTYVIYHQGYVPPHIAAGINLSFWPAGPIFRRCGAFFLRRSFKGNKLYSSVFREYLSQLFIKGYAVKFYTEGGRSRTGRLLPPKTGMLAMTMQSILRGIDRPISIVPVYIGYEHVMEVNTYLGELAGQKKKNESVLGVFKSLKKLKNYGKGNVNFGEPININQYLTQHQSDWRDSINASEKPHWLTPIVGNLADSVMVNINNAAAINAVTLMSCILLNTDKQAMTKTELVASMTSYLRLLELAPYSQDISLPENSAEQLLEHALKLDKFEAITQSPVDVIRIKDTQKVLLNYYRNNVLHLFAVPSLISAILISQKQISRDKLIQQVALIYPLFKQEWFMQPYCENYLNETIDALSGIGLITIENDAISANPNSKSLAQLNLLARFIQCTLIRYASVVKLILATEGLSRDQLEQQSQDFAQQLAQLFGIDTPEFFDKKVLSGFISTLKNNEMINDCEKGLISGNQTTIELSKTILKYLPPSIASALEG</sequence>
<dbReference type="GO" id="GO:0016024">
    <property type="term" value="P:CDP-diacylglycerol biosynthetic process"/>
    <property type="evidence" value="ECO:0007669"/>
    <property type="project" value="UniProtKB-UniRule"/>
</dbReference>
<dbReference type="InterPro" id="IPR041728">
    <property type="entry name" value="GPAT/DHAPAT_LPLAT"/>
</dbReference>
<dbReference type="InterPro" id="IPR045520">
    <property type="entry name" value="GPAT/DHAPAT_C"/>
</dbReference>
<organism evidence="17 18">
    <name type="scientific">Pseudoalteromonas piratica</name>
    <dbReference type="NCBI Taxonomy" id="1348114"/>
    <lineage>
        <taxon>Bacteria</taxon>
        <taxon>Pseudomonadati</taxon>
        <taxon>Pseudomonadota</taxon>
        <taxon>Gammaproteobacteria</taxon>
        <taxon>Alteromonadales</taxon>
        <taxon>Pseudoalteromonadaceae</taxon>
        <taxon>Pseudoalteromonas</taxon>
    </lineage>
</organism>
<evidence type="ECO:0000256" key="13">
    <source>
        <dbReference type="ARBA" id="ARBA00023315"/>
    </source>
</evidence>
<dbReference type="InterPro" id="IPR022284">
    <property type="entry name" value="GPAT/DHAPAT"/>
</dbReference>
<evidence type="ECO:0000256" key="8">
    <source>
        <dbReference type="ARBA" id="ARBA00022516"/>
    </source>
</evidence>
<evidence type="ECO:0000256" key="5">
    <source>
        <dbReference type="ARBA" id="ARBA00013113"/>
    </source>
</evidence>
<dbReference type="InterPro" id="IPR002123">
    <property type="entry name" value="Plipid/glycerol_acylTrfase"/>
</dbReference>
<dbReference type="GO" id="GO:0004366">
    <property type="term" value="F:glycerol-3-phosphate O-acyltransferase activity"/>
    <property type="evidence" value="ECO:0007669"/>
    <property type="project" value="UniProtKB-UniRule"/>
</dbReference>
<keyword evidence="15" id="KW-0443">Lipid metabolism</keyword>
<dbReference type="GO" id="GO:0005886">
    <property type="term" value="C:plasma membrane"/>
    <property type="evidence" value="ECO:0007669"/>
    <property type="project" value="UniProtKB-SubCell"/>
</dbReference>
<dbReference type="InterPro" id="IPR028354">
    <property type="entry name" value="GPAT_PlsB"/>
</dbReference>
<dbReference type="HAMAP" id="MF_00393">
    <property type="entry name" value="Glyc3P_acyltrans"/>
    <property type="match status" value="1"/>
</dbReference>
<dbReference type="OrthoDB" id="335193at2"/>
<protein>
    <recommendedName>
        <fullName evidence="6 15">Glycerol-3-phosphate acyltransferase</fullName>
        <shortName evidence="15">GPAT</shortName>
        <ecNumber evidence="5 15">2.3.1.15</ecNumber>
    </recommendedName>
</protein>
<keyword evidence="9 15" id="KW-0808">Transferase</keyword>
<keyword evidence="18" id="KW-1185">Reference proteome</keyword>
<dbReference type="NCBIfam" id="TIGR03703">
    <property type="entry name" value="plsB"/>
    <property type="match status" value="1"/>
</dbReference>
<accession>A0A0A7EDJ6</accession>
<evidence type="ECO:0000256" key="15">
    <source>
        <dbReference type="HAMAP-Rule" id="MF_00393"/>
    </source>
</evidence>
<comment type="subcellular location">
    <subcellularLocation>
        <location evidence="1 15">Cell membrane</location>
        <topology evidence="1 15">Peripheral membrane protein</topology>
        <orientation evidence="1 15">Cytoplasmic side</orientation>
    </subcellularLocation>
</comment>
<dbReference type="Pfam" id="PF19277">
    <property type="entry name" value="GPAT_C"/>
    <property type="match status" value="1"/>
</dbReference>
<dbReference type="NCBIfam" id="NF003441">
    <property type="entry name" value="PRK04974.1"/>
    <property type="match status" value="1"/>
</dbReference>
<dbReference type="KEGG" id="pseo:OM33_02380"/>